<dbReference type="EMBL" id="FN653060">
    <property type="protein sequence ID" value="CBY10623.1"/>
    <property type="molecule type" value="Genomic_DNA"/>
</dbReference>
<protein>
    <recommendedName>
        <fullName evidence="3">DNA-directed DNA polymerase</fullName>
    </recommendedName>
</protein>
<reference evidence="1" key="1">
    <citation type="journal article" date="2010" name="Science">
        <title>Plasticity of animal genome architecture unmasked by rapid evolution of a pelagic tunicate.</title>
        <authorList>
            <person name="Denoeud F."/>
            <person name="Henriet S."/>
            <person name="Mungpakdee S."/>
            <person name="Aury J.M."/>
            <person name="Da Silva C."/>
            <person name="Brinkmann H."/>
            <person name="Mikhaleva J."/>
            <person name="Olsen L.C."/>
            <person name="Jubin C."/>
            <person name="Canestro C."/>
            <person name="Bouquet J.M."/>
            <person name="Danks G."/>
            <person name="Poulain J."/>
            <person name="Campsteijn C."/>
            <person name="Adamski M."/>
            <person name="Cross I."/>
            <person name="Yadetie F."/>
            <person name="Muffato M."/>
            <person name="Louis A."/>
            <person name="Butcher S."/>
            <person name="Tsagkogeorga G."/>
            <person name="Konrad A."/>
            <person name="Singh S."/>
            <person name="Jensen M.F."/>
            <person name="Cong E.H."/>
            <person name="Eikeseth-Otteraa H."/>
            <person name="Noel B."/>
            <person name="Anthouard V."/>
            <person name="Porcel B.M."/>
            <person name="Kachouri-Lafond R."/>
            <person name="Nishino A."/>
            <person name="Ugolini M."/>
            <person name="Chourrout P."/>
            <person name="Nishida H."/>
            <person name="Aasland R."/>
            <person name="Huzurbazar S."/>
            <person name="Westhof E."/>
            <person name="Delsuc F."/>
            <person name="Lehrach H."/>
            <person name="Reinhardt R."/>
            <person name="Weissenbach J."/>
            <person name="Roy S.W."/>
            <person name="Artiguenave F."/>
            <person name="Postlethwait J.H."/>
            <person name="Manak J.R."/>
            <person name="Thompson E.M."/>
            <person name="Jaillon O."/>
            <person name="Du Pasquier L."/>
            <person name="Boudinot P."/>
            <person name="Liberles D.A."/>
            <person name="Volff J.N."/>
            <person name="Philippe H."/>
            <person name="Lenhard B."/>
            <person name="Roest Crollius H."/>
            <person name="Wincker P."/>
            <person name="Chourrout D."/>
        </authorList>
    </citation>
    <scope>NUCLEOTIDE SEQUENCE [LARGE SCALE GENOMIC DNA]</scope>
</reference>
<sequence>MKKFNVTVDGISPFLVIGELIKAQQDYNEFFDSKGKLKSKGFREFITTRARDCPFTKKEEFENYYCLKFIEITFERRSGQIQFRNEAFWSSQTYFFEITKRQQFYLYPLKFEFLVDNLFRLNSKNLRGDISQFAFEMSDLKILGYNEEFNHLKYWDISKTIGRKIDIYTKSNHEKSRNIHKYKRIGSFRSKNLKSSDPINFFCLEDQPNRIFFIFNIEAIKPNILRCSKDNCNMTFYNPNDLAEHELICGTREQGIVPTLKSYGAPINPVMRLIELGFLHEKFRTFQKTKFVTFDIETYEKAIEEKSQETTVHASLKLLSIGIGSNFGYEAFIMRQGDECSDATRMVEEFVLYLESISQMDELKLPNEFDIAKERLANIIENEQNQKRKFQLMSLRNEFTRYCTMDVYGFNSAKFDLVVLSPYLIPLLQSRYPKSFNSIKKGSSFFTISTELFTFKDAMLFGCPMSLSAFLKQAEIKEEKSIWPYEYFHAVDEIKQCHSFPSFEAFFSNLKGENIESDLYSKERAIFMSMKQQNPEITMLDWLKRYNLLDVTPFAKAIEVQFEVFFKAFAVDPSLCSSLPKFAMICLFNMYKKTSPYSYSFGEKSPDEHQLFRENIVGGLVNVFSRYTELRDEVSVPRNAKYAANGERFTKITFLDFNALYLYAQNQQMPTTPGIRWTKHGNNFRRQIMSTGNSIVALQWLTFIDEFSDLLTQTDGTRVPLQHQYFRGEHSVIDWTIDGYAKVDEVEHFFEFLGCYHHSCCPECKPGQVDEGWELKKAYLRRQGRLIYIHECEWKRQAQLHFQKRSRYWGKIFQRHDELDLISEIKRDGVFGFIICDVSCPADLEEKIKHLNFPPIIRRMNITEDLVSPYMKERAAAAGRKLEQETVVQTYNGQQILLLTTLVKFYLKLGLKVSNISRFIQYRAEFCLGEFCNSITDGRIRSLEGNNPSKTLANAFKTVGNCGYGKMGEIVDRPSVKFMDESQLERAAQKAHYKFSEPLTREDGDYELTQVTMKKLRIIDDKPIVLAVAILQQSKLLFLQFVYDFLFKFLEEGSFKLNYCDTDSLAISTTKTAKSGPRRMSKIASTFLPIVKPELRKEFLRDWGKWFVLEETIRNEKTPGFMKTEWETETGALIALGNKLYLGLDPESDEIKRSSKGVPHNIKIEFQNMLKCLQGENLPNNTFDLKSLRRQQANGLVCRTSTSKRFLSDVFFKMYVCFDKITCRPLSKDGKLLSKIPSRFGSQLLSLENDEMSFFEEINNLRQLRSYLIISPPNPNRIIETAVLVFLLGEKFNLEEIITEIFEFLAPTFRILVDFSFLLEKLETEDEEARFRYSWPQMSTSLPLDVSMIKDDISMEKFLNELPDFSAIPDLVSRSHANQSQYQSSGYQLRKLLTCNIYLTKLE</sequence>
<evidence type="ECO:0000313" key="2">
    <source>
        <dbReference type="Proteomes" id="UP000001307"/>
    </source>
</evidence>
<dbReference type="SUPFAM" id="SSF56672">
    <property type="entry name" value="DNA/RNA polymerases"/>
    <property type="match status" value="1"/>
</dbReference>
<dbReference type="OrthoDB" id="5988713at2759"/>
<proteinExistence type="predicted"/>
<evidence type="ECO:0000313" key="1">
    <source>
        <dbReference type="EMBL" id="CBY10623.1"/>
    </source>
</evidence>
<dbReference type="PANTHER" id="PTHR33206:SF1">
    <property type="entry name" value="DNA-DIRECTED DNA POLYMERASE"/>
    <property type="match status" value="1"/>
</dbReference>
<dbReference type="InParanoid" id="E4XJI0"/>
<dbReference type="Proteomes" id="UP000001307">
    <property type="component" value="Unassembled WGS sequence"/>
</dbReference>
<dbReference type="InterPro" id="IPR043502">
    <property type="entry name" value="DNA/RNA_pol_sf"/>
</dbReference>
<dbReference type="PANTHER" id="PTHR33206">
    <property type="entry name" value="PROTEIN CBG10425"/>
    <property type="match status" value="1"/>
</dbReference>
<name>E4XJI0_OIKDI</name>
<evidence type="ECO:0008006" key="3">
    <source>
        <dbReference type="Google" id="ProtNLM"/>
    </source>
</evidence>
<gene>
    <name evidence="1" type="ORF">GSOID_T00012777001</name>
</gene>
<keyword evidence="2" id="KW-1185">Reference proteome</keyword>
<organism evidence="1">
    <name type="scientific">Oikopleura dioica</name>
    <name type="common">Tunicate</name>
    <dbReference type="NCBI Taxonomy" id="34765"/>
    <lineage>
        <taxon>Eukaryota</taxon>
        <taxon>Metazoa</taxon>
        <taxon>Chordata</taxon>
        <taxon>Tunicata</taxon>
        <taxon>Appendicularia</taxon>
        <taxon>Copelata</taxon>
        <taxon>Oikopleuridae</taxon>
        <taxon>Oikopleura</taxon>
    </lineage>
</organism>
<accession>E4XJI0</accession>